<evidence type="ECO:0000259" key="4">
    <source>
        <dbReference type="PROSITE" id="PS51123"/>
    </source>
</evidence>
<proteinExistence type="predicted"/>
<dbReference type="InterPro" id="IPR024370">
    <property type="entry name" value="PBP_domain"/>
</dbReference>
<evidence type="ECO:0000256" key="1">
    <source>
        <dbReference type="ARBA" id="ARBA00022729"/>
    </source>
</evidence>
<dbReference type="CDD" id="cd07185">
    <property type="entry name" value="OmpA_C-like"/>
    <property type="match status" value="1"/>
</dbReference>
<dbReference type="RefSeq" id="WP_209357736.1">
    <property type="nucleotide sequence ID" value="NZ_CP060010.1"/>
</dbReference>
<accession>A0A975EU00</accession>
<evidence type="ECO:0000313" key="6">
    <source>
        <dbReference type="Proteomes" id="UP000665026"/>
    </source>
</evidence>
<dbReference type="KEGG" id="cact:HZ995_05915"/>
<feature type="domain" description="OmpA-like" evidence="4">
    <location>
        <begin position="398"/>
        <end position="519"/>
    </location>
</feature>
<reference evidence="5" key="1">
    <citation type="submission" date="2020-07" db="EMBL/GenBank/DDBJ databases">
        <title>Genome sequences of bacteria associated with the marine, planktonic diatom Thalassiosira profunda strain ECT2AJA-044.</title>
        <authorList>
            <person name="Gargas C.B."/>
            <person name="Roberts W.R."/>
            <person name="Alverson A.J."/>
        </authorList>
    </citation>
    <scope>NUCLEOTIDE SEQUENCE</scope>
    <source>
        <strain evidence="5">ECT2AJA-044</strain>
    </source>
</reference>
<dbReference type="Pfam" id="PF12849">
    <property type="entry name" value="PBP_like_2"/>
    <property type="match status" value="1"/>
</dbReference>
<dbReference type="Gene3D" id="3.30.1330.60">
    <property type="entry name" value="OmpA-like domain"/>
    <property type="match status" value="1"/>
</dbReference>
<dbReference type="PANTHER" id="PTHR30570">
    <property type="entry name" value="PERIPLASMIC PHOSPHATE BINDING COMPONENT OF PHOSPHATE ABC TRANSPORTER"/>
    <property type="match status" value="1"/>
</dbReference>
<dbReference type="SUPFAM" id="SSF103088">
    <property type="entry name" value="OmpA-like"/>
    <property type="match status" value="1"/>
</dbReference>
<protein>
    <submittedName>
        <fullName evidence="5">Substrate-binding domain-containing protein</fullName>
    </submittedName>
</protein>
<organism evidence="5 6">
    <name type="scientific">Cognatishimia activa</name>
    <dbReference type="NCBI Taxonomy" id="1715691"/>
    <lineage>
        <taxon>Bacteria</taxon>
        <taxon>Pseudomonadati</taxon>
        <taxon>Pseudomonadota</taxon>
        <taxon>Alphaproteobacteria</taxon>
        <taxon>Rhodobacterales</taxon>
        <taxon>Paracoccaceae</taxon>
        <taxon>Cognatishimia</taxon>
    </lineage>
</organism>
<feature type="signal peptide" evidence="3">
    <location>
        <begin position="1"/>
        <end position="21"/>
    </location>
</feature>
<sequence length="519" mass="56022">MRHLRAAVLAALCLFHGVLTAAAQDITLSAPDGAVEISGTLLGFDGEFYRIDTIYGVLTVDGTGVNCEGPACPSLTNYVAEVVISGASSMADVLVPALVEAFALRNGYSILRDASNDNLVLYELNHQQSGETIARFVINATTTDEGFADLIANEADIAMALREIRDPEAARAEESGLGDLRHDNRSRVLSLSALIPVTELGNPVKSLSALQLARVFAGKIENWKELGGADAPISLHLPAPGSGLLQAIEDELMKPANLKFSSKVLYYPHLSDLVRSVQFDPFALGISAFERTGGTLPMKLTGGCGHEISATRRGIKTEDYPLSTPMYFYIPALRQPKVVRDFLRYVQSDAAQFVIRRAGYVDQASEEISMAAQGERLVNAIGQAGRAVSVEDLQQMVVDLSPQRRLTTTFRFTAGVSELDAHSLSNVELLAQRLERGDFDGQELTFVGFSDGSGGANANLQVSLRRANRVLEAVKAASETADLSQVTLKSTGYGEAFPVACDDTAWGRRVNRRVEVWVR</sequence>
<dbReference type="Pfam" id="PF00691">
    <property type="entry name" value="OmpA"/>
    <property type="match status" value="1"/>
</dbReference>
<dbReference type="InterPro" id="IPR050811">
    <property type="entry name" value="Phosphate_ABC_transporter"/>
</dbReference>
<keyword evidence="2" id="KW-0472">Membrane</keyword>
<evidence type="ECO:0000256" key="3">
    <source>
        <dbReference type="SAM" id="SignalP"/>
    </source>
</evidence>
<dbReference type="EMBL" id="CP060010">
    <property type="protein sequence ID" value="QTN37041.1"/>
    <property type="molecule type" value="Genomic_DNA"/>
</dbReference>
<dbReference type="Proteomes" id="UP000665026">
    <property type="component" value="Chromosome"/>
</dbReference>
<name>A0A975EU00_9RHOB</name>
<dbReference type="Gene3D" id="3.40.190.10">
    <property type="entry name" value="Periplasmic binding protein-like II"/>
    <property type="match status" value="2"/>
</dbReference>
<dbReference type="InterPro" id="IPR036737">
    <property type="entry name" value="OmpA-like_sf"/>
</dbReference>
<dbReference type="AlphaFoldDB" id="A0A975EU00"/>
<dbReference type="PANTHER" id="PTHR30570:SF1">
    <property type="entry name" value="PHOSPHATE-BINDING PROTEIN PSTS"/>
    <property type="match status" value="1"/>
</dbReference>
<gene>
    <name evidence="5" type="ORF">HZ995_05915</name>
</gene>
<dbReference type="PROSITE" id="PS51123">
    <property type="entry name" value="OMPA_2"/>
    <property type="match status" value="1"/>
</dbReference>
<dbReference type="SUPFAM" id="SSF53850">
    <property type="entry name" value="Periplasmic binding protein-like II"/>
    <property type="match status" value="1"/>
</dbReference>
<dbReference type="GO" id="GO:0016020">
    <property type="term" value="C:membrane"/>
    <property type="evidence" value="ECO:0007669"/>
    <property type="project" value="UniProtKB-UniRule"/>
</dbReference>
<evidence type="ECO:0000313" key="5">
    <source>
        <dbReference type="EMBL" id="QTN37041.1"/>
    </source>
</evidence>
<feature type="chain" id="PRO_5037654824" evidence="3">
    <location>
        <begin position="22"/>
        <end position="519"/>
    </location>
</feature>
<evidence type="ECO:0000256" key="2">
    <source>
        <dbReference type="PROSITE-ProRule" id="PRU00473"/>
    </source>
</evidence>
<keyword evidence="1 3" id="KW-0732">Signal</keyword>
<dbReference type="InterPro" id="IPR006665">
    <property type="entry name" value="OmpA-like"/>
</dbReference>